<evidence type="ECO:0000313" key="4">
    <source>
        <dbReference type="EMBL" id="KAJ4329607.1"/>
    </source>
</evidence>
<gene>
    <name evidence="4" type="ORF">N0V87_010720</name>
</gene>
<comment type="caution">
    <text evidence="4">The sequence shown here is derived from an EMBL/GenBank/DDBJ whole genome shotgun (WGS) entry which is preliminary data.</text>
</comment>
<organism evidence="4 5">
    <name type="scientific">Didymella glomerata</name>
    <dbReference type="NCBI Taxonomy" id="749621"/>
    <lineage>
        <taxon>Eukaryota</taxon>
        <taxon>Fungi</taxon>
        <taxon>Dikarya</taxon>
        <taxon>Ascomycota</taxon>
        <taxon>Pezizomycotina</taxon>
        <taxon>Dothideomycetes</taxon>
        <taxon>Pleosporomycetidae</taxon>
        <taxon>Pleosporales</taxon>
        <taxon>Pleosporineae</taxon>
        <taxon>Didymellaceae</taxon>
        <taxon>Didymella</taxon>
    </lineage>
</organism>
<dbReference type="InterPro" id="IPR002227">
    <property type="entry name" value="Tyrosinase_Cu-bd"/>
</dbReference>
<dbReference type="Pfam" id="PF00264">
    <property type="entry name" value="Tyrosinase"/>
    <property type="match status" value="1"/>
</dbReference>
<dbReference type="GO" id="GO:0046872">
    <property type="term" value="F:metal ion binding"/>
    <property type="evidence" value="ECO:0007669"/>
    <property type="project" value="UniProtKB-KW"/>
</dbReference>
<evidence type="ECO:0000259" key="2">
    <source>
        <dbReference type="PROSITE" id="PS00497"/>
    </source>
</evidence>
<dbReference type="AlphaFoldDB" id="A0A9W9BV63"/>
<dbReference type="GO" id="GO:0016491">
    <property type="term" value="F:oxidoreductase activity"/>
    <property type="evidence" value="ECO:0007669"/>
    <property type="project" value="InterPro"/>
</dbReference>
<dbReference type="SUPFAM" id="SSF48056">
    <property type="entry name" value="Di-copper centre-containing domain"/>
    <property type="match status" value="1"/>
</dbReference>
<dbReference type="OrthoDB" id="6132182at2759"/>
<evidence type="ECO:0000313" key="5">
    <source>
        <dbReference type="Proteomes" id="UP001140562"/>
    </source>
</evidence>
<keyword evidence="5" id="KW-1185">Reference proteome</keyword>
<dbReference type="Proteomes" id="UP001140562">
    <property type="component" value="Unassembled WGS sequence"/>
</dbReference>
<feature type="domain" description="Tyrosinase copper-binding" evidence="2">
    <location>
        <begin position="112"/>
        <end position="129"/>
    </location>
</feature>
<name>A0A9W9BV63_9PLEO</name>
<dbReference type="PROSITE" id="PS00497">
    <property type="entry name" value="TYROSINASE_1"/>
    <property type="match status" value="1"/>
</dbReference>
<sequence length="390" mass="42368">MKLSNILVAGLASGADALKFQENDALAAEGMLKLSIHLAKNGVPAPGTCTLDKVSIRREWATLSGKERIEFTDAVNCLHKLPAKTPASVAPGAKSRYDDLVVTHIQQSNYIHGTGNFLAWHRYFTWTFEQMLRSECGYKGTFPYYNWAHYADDPKSGPFFDGSATSMSGDGEFVPGRNTSCFPWDGIAGPCWMHLEPGTGGGCVTSGPFKDFRTNMGPLQTIQIPGGLPPNPRSDGLGYNLRCLRRDISLQAAAATSDAEVVRLIKNYTDIASFQAEYQGAFAEGHMGVHTGGHYTIGGDAGSDFYNSPADPAFFPHHGMIDRVWWTWQNLELETRERALAGRAGTIGDENARNATLGDDLVMGPYVGYPNVTIGGAMSTIGRPFCYIYA</sequence>
<protein>
    <recommendedName>
        <fullName evidence="2 3">Tyrosinase copper-binding domain-containing protein</fullName>
    </recommendedName>
</protein>
<evidence type="ECO:0000259" key="3">
    <source>
        <dbReference type="PROSITE" id="PS00498"/>
    </source>
</evidence>
<dbReference type="PANTHER" id="PTHR11474">
    <property type="entry name" value="TYROSINASE FAMILY MEMBER"/>
    <property type="match status" value="1"/>
</dbReference>
<proteinExistence type="predicted"/>
<dbReference type="Gene3D" id="1.10.1280.10">
    <property type="entry name" value="Di-copper center containing domain from catechol oxidase"/>
    <property type="match status" value="1"/>
</dbReference>
<dbReference type="InterPro" id="IPR008922">
    <property type="entry name" value="Di-copper_centre_dom_sf"/>
</dbReference>
<feature type="domain" description="Tyrosinase copper-binding" evidence="3">
    <location>
        <begin position="311"/>
        <end position="322"/>
    </location>
</feature>
<dbReference type="PANTHER" id="PTHR11474:SF116">
    <property type="entry name" value="TYROSINASE"/>
    <property type="match status" value="1"/>
</dbReference>
<accession>A0A9W9BV63</accession>
<dbReference type="PRINTS" id="PR00092">
    <property type="entry name" value="TYROSINASE"/>
</dbReference>
<dbReference type="InterPro" id="IPR050316">
    <property type="entry name" value="Tyrosinase/Hemocyanin"/>
</dbReference>
<dbReference type="PROSITE" id="PS00498">
    <property type="entry name" value="TYROSINASE_2"/>
    <property type="match status" value="1"/>
</dbReference>
<dbReference type="EMBL" id="JAPEUV010000384">
    <property type="protein sequence ID" value="KAJ4329607.1"/>
    <property type="molecule type" value="Genomic_DNA"/>
</dbReference>
<evidence type="ECO:0000256" key="1">
    <source>
        <dbReference type="ARBA" id="ARBA00022723"/>
    </source>
</evidence>
<keyword evidence="1" id="KW-0479">Metal-binding</keyword>
<reference evidence="4" key="1">
    <citation type="submission" date="2022-10" db="EMBL/GenBank/DDBJ databases">
        <title>Tapping the CABI collections for fungal endophytes: first genome assemblies for Collariella, Neodidymelliopsis, Ascochyta clinopodiicola, Didymella pomorum, Didymosphaeria variabile, Neocosmospora piperis and Neocucurbitaria cava.</title>
        <authorList>
            <person name="Hill R."/>
        </authorList>
    </citation>
    <scope>NUCLEOTIDE SEQUENCE</scope>
    <source>
        <strain evidence="4">IMI 360193</strain>
    </source>
</reference>